<keyword evidence="4" id="KW-0413">Isomerase</keyword>
<name>A0ABS2XHH7_POLSP</name>
<evidence type="ECO:0000256" key="7">
    <source>
        <dbReference type="ARBA" id="ARBA00041563"/>
    </source>
</evidence>
<feature type="domain" description="Pseudouridine synthase RsuA/RluA-like" evidence="9">
    <location>
        <begin position="182"/>
        <end position="354"/>
    </location>
</feature>
<organism evidence="10 11">
    <name type="scientific">Polyodon spathula</name>
    <name type="common">North American paddlefish</name>
    <name type="synonym">Squalus spathula</name>
    <dbReference type="NCBI Taxonomy" id="7913"/>
    <lineage>
        <taxon>Eukaryota</taxon>
        <taxon>Metazoa</taxon>
        <taxon>Chordata</taxon>
        <taxon>Craniata</taxon>
        <taxon>Vertebrata</taxon>
        <taxon>Euteleostomi</taxon>
        <taxon>Actinopterygii</taxon>
        <taxon>Chondrostei</taxon>
        <taxon>Acipenseriformes</taxon>
        <taxon>Polyodontidae</taxon>
        <taxon>Polyodon</taxon>
    </lineage>
</organism>
<comment type="similarity">
    <text evidence="3">Belongs to the pseudouridine synthase RluA family.</text>
</comment>
<comment type="caution">
    <text evidence="10">The sequence shown here is derived from an EMBL/GenBank/DDBJ whole genome shotgun (WGS) entry which is preliminary data.</text>
</comment>
<dbReference type="InterPro" id="IPR006224">
    <property type="entry name" value="PsdUridine_synth_RluA-like_CS"/>
</dbReference>
<feature type="region of interest" description="Disordered" evidence="8">
    <location>
        <begin position="80"/>
        <end position="110"/>
    </location>
</feature>
<dbReference type="InterPro" id="IPR050188">
    <property type="entry name" value="RluA_PseudoU_synthase"/>
</dbReference>
<dbReference type="PROSITE" id="PS01129">
    <property type="entry name" value="PSI_RLU"/>
    <property type="match status" value="1"/>
</dbReference>
<evidence type="ECO:0000256" key="5">
    <source>
        <dbReference type="ARBA" id="ARBA00036943"/>
    </source>
</evidence>
<sequence>MAAHIRTRAWVSLSPNYERATSVLRKTFCHLSRTGTDWVPRAQSTMLTRGSVANTRCLCKSTGAAAQLARRILHQGAAAAAAAGRETPNSGRDGLRGAETGRGSGAKTGKGVKKIKAVDLALKVRKEKREADVGKVKLAKSDSPVLRRVQELRQFTLQLQKVHPNVLAKALKRGILYEDQELIAINKPYGVPVHGGPGVKNNIGEVLSILAKMTGGMGAEPLHLCHRLDKETTGAMLLAKSEESADHIHHLFKTHQVVKKYWVLCVGVPVPSEGVIDIPIIEREVSSPQPHFKMSLAPVFRLSEGGESVTRVRPSRKSHQAVTHYCTLASTGTSALVELQPVTGVKHQIRVHMSLGLGCQILGDHKYAHNSKLAPQKLSEGFLRRLGLEQSKARHLPLHLHARQLIFPGGRGGHQEIIVSSPLPKFFLTSLKRLKIALPGKEEQYRTSRSFDLLTSPPPRRCGGHFVLKRRTGNQTPIAQQCDPVQVLLPA</sequence>
<dbReference type="PANTHER" id="PTHR21600">
    <property type="entry name" value="MITOCHONDRIAL RNA PSEUDOURIDINE SYNTHASE"/>
    <property type="match status" value="1"/>
</dbReference>
<evidence type="ECO:0000259" key="9">
    <source>
        <dbReference type="Pfam" id="PF00849"/>
    </source>
</evidence>
<proteinExistence type="inferred from homology"/>
<dbReference type="CDD" id="cd02869">
    <property type="entry name" value="PseudoU_synth_RluA_like"/>
    <property type="match status" value="1"/>
</dbReference>
<evidence type="ECO:0000256" key="2">
    <source>
        <dbReference type="ARBA" id="ARBA00001896"/>
    </source>
</evidence>
<comment type="catalytic activity">
    <reaction evidence="2">
        <text>uridine in 5S rRNA = pseudouridine in 5S rRNA</text>
        <dbReference type="Rhea" id="RHEA:47036"/>
        <dbReference type="Rhea" id="RHEA-COMP:11730"/>
        <dbReference type="Rhea" id="RHEA-COMP:11731"/>
        <dbReference type="ChEBI" id="CHEBI:65314"/>
        <dbReference type="ChEBI" id="CHEBI:65315"/>
    </reaction>
</comment>
<evidence type="ECO:0000313" key="10">
    <source>
        <dbReference type="EMBL" id="MBN3273603.1"/>
    </source>
</evidence>
<evidence type="ECO:0000256" key="4">
    <source>
        <dbReference type="ARBA" id="ARBA00023235"/>
    </source>
</evidence>
<dbReference type="Proteomes" id="UP001166093">
    <property type="component" value="Unassembled WGS sequence"/>
</dbReference>
<reference evidence="10" key="1">
    <citation type="journal article" date="2021" name="Cell">
        <title>Tracing the genetic footprints of vertebrate landing in non-teleost ray-finned fishes.</title>
        <authorList>
            <person name="Bi X."/>
            <person name="Wang K."/>
            <person name="Yang L."/>
            <person name="Pan H."/>
            <person name="Jiang H."/>
            <person name="Wei Q."/>
            <person name="Fang M."/>
            <person name="Yu H."/>
            <person name="Zhu C."/>
            <person name="Cai Y."/>
            <person name="He Y."/>
            <person name="Gan X."/>
            <person name="Zeng H."/>
            <person name="Yu D."/>
            <person name="Zhu Y."/>
            <person name="Jiang H."/>
            <person name="Qiu Q."/>
            <person name="Yang H."/>
            <person name="Zhang Y.E."/>
            <person name="Wang W."/>
            <person name="Zhu M."/>
            <person name="He S."/>
            <person name="Zhang G."/>
        </authorList>
    </citation>
    <scope>NUCLEOTIDE SEQUENCE</scope>
    <source>
        <strain evidence="10">Pddl_001</strain>
    </source>
</reference>
<comment type="catalytic activity">
    <reaction evidence="5">
        <text>a uridine in tRNA = a pseudouridine in tRNA</text>
        <dbReference type="Rhea" id="RHEA:54572"/>
        <dbReference type="Rhea" id="RHEA-COMP:13339"/>
        <dbReference type="Rhea" id="RHEA-COMP:13934"/>
        <dbReference type="ChEBI" id="CHEBI:65314"/>
        <dbReference type="ChEBI" id="CHEBI:65315"/>
    </reaction>
</comment>
<evidence type="ECO:0000256" key="8">
    <source>
        <dbReference type="SAM" id="MobiDB-lite"/>
    </source>
</evidence>
<evidence type="ECO:0000256" key="3">
    <source>
        <dbReference type="ARBA" id="ARBA00010876"/>
    </source>
</evidence>
<evidence type="ECO:0000256" key="1">
    <source>
        <dbReference type="ARBA" id="ARBA00001166"/>
    </source>
</evidence>
<evidence type="ECO:0000313" key="11">
    <source>
        <dbReference type="Proteomes" id="UP001166093"/>
    </source>
</evidence>
<dbReference type="SUPFAM" id="SSF55120">
    <property type="entry name" value="Pseudouridine synthase"/>
    <property type="match status" value="1"/>
</dbReference>
<comment type="catalytic activity">
    <reaction evidence="1">
        <text>a uridine in mRNA = a pseudouridine in mRNA</text>
        <dbReference type="Rhea" id="RHEA:56644"/>
        <dbReference type="Rhea" id="RHEA-COMP:14658"/>
        <dbReference type="Rhea" id="RHEA-COMP:14659"/>
        <dbReference type="ChEBI" id="CHEBI:65314"/>
        <dbReference type="ChEBI" id="CHEBI:65315"/>
    </reaction>
</comment>
<feature type="non-terminal residue" evidence="10">
    <location>
        <position position="491"/>
    </location>
</feature>
<dbReference type="PANTHER" id="PTHR21600:SF83">
    <property type="entry name" value="PSEUDOURIDYLATE SYNTHASE RPUSD4, MITOCHONDRIAL"/>
    <property type="match status" value="1"/>
</dbReference>
<gene>
    <name evidence="10" type="primary">Rpusd4</name>
    <name evidence="10" type="ORF">GTO93_0019934</name>
</gene>
<dbReference type="EMBL" id="JAAWVQ010032483">
    <property type="protein sequence ID" value="MBN3273603.1"/>
    <property type="molecule type" value="Genomic_DNA"/>
</dbReference>
<dbReference type="Pfam" id="PF00849">
    <property type="entry name" value="PseudoU_synth_2"/>
    <property type="match status" value="1"/>
</dbReference>
<evidence type="ECO:0000256" key="6">
    <source>
        <dbReference type="ARBA" id="ARBA00039953"/>
    </source>
</evidence>
<dbReference type="InterPro" id="IPR006145">
    <property type="entry name" value="PsdUridine_synth_RsuA/RluA"/>
</dbReference>
<feature type="non-terminal residue" evidence="10">
    <location>
        <position position="1"/>
    </location>
</feature>
<dbReference type="Gene3D" id="3.30.2350.10">
    <property type="entry name" value="Pseudouridine synthase"/>
    <property type="match status" value="1"/>
</dbReference>
<protein>
    <recommendedName>
        <fullName evidence="6">Pseudouridylate synthase RPUSD4, mitochondrial</fullName>
    </recommendedName>
    <alternativeName>
        <fullName evidence="7">RNA pseudouridylate synthase domain-containing protein 4</fullName>
    </alternativeName>
</protein>
<dbReference type="InterPro" id="IPR020103">
    <property type="entry name" value="PsdUridine_synth_cat_dom_sf"/>
</dbReference>
<keyword evidence="11" id="KW-1185">Reference proteome</keyword>
<accession>A0ABS2XHH7</accession>